<reference evidence="2" key="7">
    <citation type="journal article" date="2017" name="Sci. Rep.">
        <title>Genomic features, phylogenetic relationships, and comparative genomics of Elizabethkingia anophelis strain EM361-97 isolated in Taiwan.</title>
        <authorList>
            <person name="Lin J.N."/>
            <person name="Lai C.H."/>
            <person name="Yang C.H."/>
            <person name="Huang Y.H."/>
            <person name="Lin H.H."/>
        </authorList>
    </citation>
    <scope>NUCLEOTIDE SEQUENCE</scope>
</reference>
<dbReference type="InterPro" id="IPR025325">
    <property type="entry name" value="DUF4231"/>
</dbReference>
<reference evidence="2" key="8">
    <citation type="journal article" date="2018" name="J. ISSAAS">
        <title>In Silico Identification of Three Types of Integrative and Conjugative Elements (ICEs) in Elizabethkingia anophelis Strains Isolated from Around the World.</title>
        <authorList>
            <person name="Xu J."/>
            <person name="Pei D."/>
            <person name="Nicholson A."/>
            <person name="Lan Y."/>
            <person name="Xia Q."/>
        </authorList>
    </citation>
    <scope>NUCLEOTIDE SEQUENCE</scope>
</reference>
<accession>A0A455ZEU9</accession>
<protein>
    <recommendedName>
        <fullName evidence="3">DUF4231 domain-containing protein</fullName>
    </recommendedName>
</protein>
<name>A0A455ZEU9_9FLAO</name>
<dbReference type="NCBIfam" id="NF033634">
    <property type="entry name" value="SLATT_1"/>
    <property type="match status" value="1"/>
</dbReference>
<keyword evidence="1" id="KW-0812">Transmembrane</keyword>
<keyword evidence="1" id="KW-0472">Membrane</keyword>
<proteinExistence type="predicted"/>
<reference evidence="2" key="3">
    <citation type="journal article" date="2016" name="Genome Announc.">
        <title>Complete Genome Sequences of Four Strains from the 2015-2016 Elizabethkingia anophelis Outbreak.</title>
        <authorList>
            <person name="Nicholson A.C."/>
            <person name="Whitney A.M."/>
            <person name="Emery B.D."/>
            <person name="Bell M.E."/>
            <person name="Gartin J.T."/>
            <person name="Humrighouse B.W."/>
            <person name="Loparev V.N."/>
            <person name="Batra D."/>
            <person name="Sheth M."/>
            <person name="Rowe L.A."/>
            <person name="Juieng P."/>
            <person name="Knipe K."/>
            <person name="Gulvik C."/>
            <person name="McQuiston J.R."/>
        </authorList>
    </citation>
    <scope>NUCLEOTIDE SEQUENCE</scope>
</reference>
<dbReference type="Pfam" id="PF14015">
    <property type="entry name" value="DUF4231"/>
    <property type="match status" value="1"/>
</dbReference>
<reference evidence="2" key="4">
    <citation type="journal article" date="2016" name="Sci. Rep.">
        <title>Genomic epidemiology and global diversity of the emerging bacterial pathogen Elizabethkingia anophelis.</title>
        <authorList>
            <person name="Breurec S."/>
            <person name="Criscuolo A."/>
            <person name="Diancourt L."/>
            <person name="Rendueles O."/>
            <person name="Vandenbogaert M."/>
            <person name="Passet V."/>
            <person name="Caro V."/>
            <person name="Rocha E.P."/>
            <person name="Touchon M."/>
            <person name="Brisse S."/>
        </authorList>
    </citation>
    <scope>NUCLEOTIDE SEQUENCE</scope>
</reference>
<keyword evidence="1" id="KW-1133">Transmembrane helix</keyword>
<reference evidence="2" key="6">
    <citation type="journal article" date="2017" name="Nat. Commun.">
        <title>Evolutionary dynamics and genomic features of the Elizabethkingia anophelis 2015 to 2016 Wisconsin outbreak strain.</title>
        <authorList>
            <person name="Perrin A."/>
            <person name="Larsonneur E."/>
            <person name="Nicholson A.C."/>
            <person name="Edwards D.J."/>
            <person name="Gundlach K.M."/>
            <person name="Whitney A.M."/>
            <person name="Gulvik C.A."/>
            <person name="Bell M.E."/>
            <person name="Rendueles O."/>
            <person name="Cury J."/>
            <person name="Hugon P."/>
            <person name="Clermont D."/>
            <person name="Enouf V."/>
            <person name="Loparev V."/>
            <person name="Juieng P."/>
            <person name="Monson T."/>
            <person name="Warshauer D."/>
            <person name="Elbadawi L.I."/>
            <person name="Walters M.S."/>
            <person name="Crist M.B."/>
            <person name="Noble-Wang J."/>
            <person name="Borlaug G."/>
            <person name="Rocha E.P.C."/>
            <person name="Criscuolo A."/>
            <person name="Touchon M."/>
            <person name="Davis J.P."/>
            <person name="Holt K.E."/>
            <person name="McQuiston J.R."/>
            <person name="Brisse S."/>
        </authorList>
    </citation>
    <scope>NUCLEOTIDE SEQUENCE</scope>
</reference>
<dbReference type="AlphaFoldDB" id="A0A455ZEU9"/>
<gene>
    <name evidence="2" type="primary">ICEEaII(8)_FMS-007_46599_46147</name>
</gene>
<evidence type="ECO:0008006" key="3">
    <source>
        <dbReference type="Google" id="ProtNLM"/>
    </source>
</evidence>
<organism evidence="2">
    <name type="scientific">Elizabethkingia anophelis</name>
    <dbReference type="NCBI Taxonomy" id="1117645"/>
    <lineage>
        <taxon>Bacteria</taxon>
        <taxon>Pseudomonadati</taxon>
        <taxon>Bacteroidota</taxon>
        <taxon>Flavobacteriia</taxon>
        <taxon>Flavobacteriales</taxon>
        <taxon>Weeksellaceae</taxon>
        <taxon>Elizabethkingia</taxon>
    </lineage>
</organism>
<evidence type="ECO:0000256" key="1">
    <source>
        <dbReference type="SAM" id="Phobius"/>
    </source>
</evidence>
<dbReference type="EMBL" id="BK010602">
    <property type="protein sequence ID" value="DAC75292.1"/>
    <property type="molecule type" value="Genomic_DNA"/>
</dbReference>
<sequence>MSTPKAVIDFAKEISQGIKEKADKNKNFSTFLFLVVLLATVITPLLILISDNFWVSKVSPAVLSASAALASYWIQLRKPHERWALYRTTQREIESEINKYTYSIEEYREENRDTLLAKKVNELALNLHYEWMPMVPTTKELQAIKTTDHV</sequence>
<reference evidence="2" key="1">
    <citation type="journal article" date="2014" name="Genome Biol. Evol.">
        <title>Comparative genomic analysis of malaria mosquito vector-associated novel pathogen Elizabethkingia anophelis.</title>
        <authorList>
            <person name="Teo J."/>
            <person name="Tan S.Y."/>
            <person name="Liu Y."/>
            <person name="Tay M."/>
            <person name="Ding Y."/>
            <person name="Li Y."/>
            <person name="Kjelleberg S."/>
            <person name="Givskov M."/>
            <person name="Lin R.T."/>
            <person name="Yang L."/>
        </authorList>
    </citation>
    <scope>NUCLEOTIDE SEQUENCE</scope>
</reference>
<evidence type="ECO:0000313" key="2">
    <source>
        <dbReference type="EMBL" id="DAC75292.1"/>
    </source>
</evidence>
<feature type="transmembrane region" description="Helical" evidence="1">
    <location>
        <begin position="54"/>
        <end position="74"/>
    </location>
</feature>
<feature type="transmembrane region" description="Helical" evidence="1">
    <location>
        <begin position="28"/>
        <end position="48"/>
    </location>
</feature>
<reference evidence="2" key="5">
    <citation type="journal article" date="2017" name="Genome Announc.">
        <title>Complete Circularized Genome Sequences of Four Strains of Elizabethkingia anophelis, Including Two Novel Strains Isolated from Wild-Caught Anopheles sinensis.</title>
        <authorList>
            <person name="Pei D."/>
            <person name="Nicholson A.C."/>
            <person name="Jiang J."/>
            <person name="Chen H."/>
            <person name="Whitney A.M."/>
            <person name="Villarma A."/>
            <person name="Bell M."/>
            <person name="Humrighouse B."/>
            <person name="Rowe L.A."/>
            <person name="Sheth M."/>
            <person name="Batra D."/>
            <person name="Juieng P."/>
            <person name="Loparev V.N."/>
            <person name="McQuiston J.R."/>
            <person name="Lan Y."/>
            <person name="Ma Y."/>
            <person name="Xu J."/>
        </authorList>
    </citation>
    <scope>NUCLEOTIDE SEQUENCE</scope>
</reference>
<reference evidence="2" key="2">
    <citation type="journal article" date="2014" name="PLoS ONE">
        <title>Insights from the genome annotation of Elizabethkingia anophelis from the malaria vector Anopheles gambiae.</title>
        <authorList>
            <person name="Kukutla P."/>
            <person name="Lindberg B.G."/>
            <person name="Pei D."/>
            <person name="Rayl M."/>
            <person name="Yu W."/>
            <person name="Steritz M."/>
            <person name="Faye I."/>
            <person name="Xu J."/>
        </authorList>
    </citation>
    <scope>NUCLEOTIDE SEQUENCE</scope>
</reference>